<dbReference type="STRING" id="763407.A0A163ET51"/>
<dbReference type="GeneID" id="28998709"/>
<dbReference type="GO" id="GO:0016620">
    <property type="term" value="F:oxidoreductase activity, acting on the aldehyde or oxo group of donors, NAD or NADP as acceptor"/>
    <property type="evidence" value="ECO:0007669"/>
    <property type="project" value="InterPro"/>
</dbReference>
<dbReference type="InterPro" id="IPR016160">
    <property type="entry name" value="Ald_DH_CS_CYS"/>
</dbReference>
<dbReference type="InParanoid" id="A0A163ET51"/>
<organism evidence="5 6">
    <name type="scientific">Phycomyces blakesleeanus (strain ATCC 8743b / DSM 1359 / FGSC 10004 / NBRC 33097 / NRRL 1555)</name>
    <dbReference type="NCBI Taxonomy" id="763407"/>
    <lineage>
        <taxon>Eukaryota</taxon>
        <taxon>Fungi</taxon>
        <taxon>Fungi incertae sedis</taxon>
        <taxon>Mucoromycota</taxon>
        <taxon>Mucoromycotina</taxon>
        <taxon>Mucoromycetes</taxon>
        <taxon>Mucorales</taxon>
        <taxon>Phycomycetaceae</taxon>
        <taxon>Phycomyces</taxon>
    </lineage>
</organism>
<dbReference type="CDD" id="cd07098">
    <property type="entry name" value="ALDH_F15-22"/>
    <property type="match status" value="1"/>
</dbReference>
<gene>
    <name evidence="5" type="ORF">PHYBLDRAFT_176604</name>
</gene>
<dbReference type="FunCoup" id="A0A163ET51">
    <property type="interactions" value="54"/>
</dbReference>
<evidence type="ECO:0000256" key="2">
    <source>
        <dbReference type="ARBA" id="ARBA00023002"/>
    </source>
</evidence>
<protein>
    <recommendedName>
        <fullName evidence="4">Aldehyde dehydrogenase domain-containing protein</fullName>
    </recommendedName>
</protein>
<dbReference type="Proteomes" id="UP000077315">
    <property type="component" value="Unassembled WGS sequence"/>
</dbReference>
<evidence type="ECO:0000259" key="4">
    <source>
        <dbReference type="Pfam" id="PF00171"/>
    </source>
</evidence>
<dbReference type="InterPro" id="IPR016161">
    <property type="entry name" value="Ald_DH/histidinol_DH"/>
</dbReference>
<keyword evidence="3" id="KW-0812">Transmembrane</keyword>
<keyword evidence="2" id="KW-0560">Oxidoreductase</keyword>
<evidence type="ECO:0000256" key="3">
    <source>
        <dbReference type="SAM" id="Phobius"/>
    </source>
</evidence>
<dbReference type="SUPFAM" id="SSF53720">
    <property type="entry name" value="ALDH-like"/>
    <property type="match status" value="1"/>
</dbReference>
<keyword evidence="3" id="KW-1133">Transmembrane helix</keyword>
<dbReference type="InterPro" id="IPR015590">
    <property type="entry name" value="Aldehyde_DH_dom"/>
</dbReference>
<name>A0A163ET51_PHYB8</name>
<dbReference type="RefSeq" id="XP_018299460.1">
    <property type="nucleotide sequence ID" value="XM_018437803.1"/>
</dbReference>
<feature type="transmembrane region" description="Helical" evidence="3">
    <location>
        <begin position="13"/>
        <end position="32"/>
    </location>
</feature>
<dbReference type="Gene3D" id="3.40.605.10">
    <property type="entry name" value="Aldehyde Dehydrogenase, Chain A, domain 1"/>
    <property type="match status" value="1"/>
</dbReference>
<sequence length="590" mass="64135">MDQPQNDLSLVKIITLGLGALISWLFISWFSAPKGKKFTVKPPAPTSSDWKGPVLNNPSLRSASDPTNIVCYDPATGQHIEDIRSPSPEDVKIIYEEVKAAQVEWAKTTFDQRKAVLTSILDFVIENQEDICRASCRDTGKTMIDASLGEIFTTCAKLRWTIDHGEEALAEDHRSPGLMMIYKTAKVVYQPMGVVSALVSWNYPFHNAFGPVISALMSGNGIIVKCSEYVAWSSAYYQEIIHACLKAHGYDTNLVRFVSGFADVGEAVVRSGVNHVTFIGSPGVGKIVQRNASDLLVPCLLELGGKDCAILLKDTDLDHAMPVLMRGVFQNCGQNCVGIERIIVAQEIYDKVVEEMSARIVRLRQGSVLADGSGVDCGAMTMGNQFEKLEGFVKDAVSKGARLLHGGKRFHHPIHKSGQYFEPTLLVDVTADMDIANEETFAPIMVIMKHTGPEDAVRVANLCPYGLGSSVFSADKALAESICRKLRVGMSNVNDFGVNYLCQSLPFGGVGISGYGRFSGAEGLRGLCTPKAITVDRVPFVKTPIPPIVDYPVKSAFVGYGFLQNVVGMTYGTSPVERANSIVGIIKAFF</sequence>
<evidence type="ECO:0000256" key="1">
    <source>
        <dbReference type="ARBA" id="ARBA00009986"/>
    </source>
</evidence>
<comment type="similarity">
    <text evidence="1">Belongs to the aldehyde dehydrogenase family.</text>
</comment>
<proteinExistence type="inferred from homology"/>
<keyword evidence="3" id="KW-0472">Membrane</keyword>
<evidence type="ECO:0000313" key="6">
    <source>
        <dbReference type="Proteomes" id="UP000077315"/>
    </source>
</evidence>
<dbReference type="AlphaFoldDB" id="A0A163ET51"/>
<reference evidence="6" key="1">
    <citation type="submission" date="2015-06" db="EMBL/GenBank/DDBJ databases">
        <title>Expansion of signal transduction pathways in fungi by whole-genome duplication.</title>
        <authorList>
            <consortium name="DOE Joint Genome Institute"/>
            <person name="Corrochano L.M."/>
            <person name="Kuo A."/>
            <person name="Marcet-Houben M."/>
            <person name="Polaino S."/>
            <person name="Salamov A."/>
            <person name="Villalobos J.M."/>
            <person name="Alvarez M.I."/>
            <person name="Avalos J."/>
            <person name="Benito E.P."/>
            <person name="Benoit I."/>
            <person name="Burger G."/>
            <person name="Camino L.P."/>
            <person name="Canovas D."/>
            <person name="Cerda-Olmedo E."/>
            <person name="Cheng J.-F."/>
            <person name="Dominguez A."/>
            <person name="Elias M."/>
            <person name="Eslava A.P."/>
            <person name="Glaser F."/>
            <person name="Grimwood J."/>
            <person name="Gutierrez G."/>
            <person name="Heitman J."/>
            <person name="Henrissat B."/>
            <person name="Iturriaga E.A."/>
            <person name="Lang B.F."/>
            <person name="Lavin J.L."/>
            <person name="Lee S."/>
            <person name="Li W."/>
            <person name="Lindquist E."/>
            <person name="Lopez-Garcia S."/>
            <person name="Luque E.M."/>
            <person name="Marcos A.T."/>
            <person name="Martin J."/>
            <person name="McCluskey K."/>
            <person name="Medina H.R."/>
            <person name="Miralles-Duran A."/>
            <person name="Miyazaki A."/>
            <person name="Munoz-Torres E."/>
            <person name="Oguiza J.A."/>
            <person name="Ohm R."/>
            <person name="Olmedo M."/>
            <person name="Orejas M."/>
            <person name="Ortiz-Castellanos L."/>
            <person name="Pisabarro A.G."/>
            <person name="Rodriguez-Romero J."/>
            <person name="Ruiz-Herrera J."/>
            <person name="Ruiz-Vazquez R."/>
            <person name="Sanz C."/>
            <person name="Schackwitz W."/>
            <person name="Schmutz J."/>
            <person name="Shahriari M."/>
            <person name="Shelest E."/>
            <person name="Silva-Franco F."/>
            <person name="Soanes D."/>
            <person name="Syed K."/>
            <person name="Tagua V.G."/>
            <person name="Talbot N.J."/>
            <person name="Thon M."/>
            <person name="De vries R.P."/>
            <person name="Wiebenga A."/>
            <person name="Yadav J.S."/>
            <person name="Braun E.L."/>
            <person name="Baker S."/>
            <person name="Garre V."/>
            <person name="Horwitz B."/>
            <person name="Torres-Martinez S."/>
            <person name="Idnurm A."/>
            <person name="Herrera-Estrella A."/>
            <person name="Gabaldon T."/>
            <person name="Grigoriev I.V."/>
        </authorList>
    </citation>
    <scope>NUCLEOTIDE SEQUENCE [LARGE SCALE GENOMIC DNA]</scope>
    <source>
        <strain evidence="6">NRRL 1555(-)</strain>
    </source>
</reference>
<dbReference type="Gene3D" id="3.40.309.10">
    <property type="entry name" value="Aldehyde Dehydrogenase, Chain A, domain 2"/>
    <property type="match status" value="1"/>
</dbReference>
<dbReference type="InterPro" id="IPR016162">
    <property type="entry name" value="Ald_DH_N"/>
</dbReference>
<dbReference type="VEuPathDB" id="FungiDB:PHYBLDRAFT_176604"/>
<dbReference type="Pfam" id="PF00171">
    <property type="entry name" value="Aldedh"/>
    <property type="match status" value="1"/>
</dbReference>
<dbReference type="PROSITE" id="PS00070">
    <property type="entry name" value="ALDEHYDE_DEHYDR_CYS"/>
    <property type="match status" value="1"/>
</dbReference>
<dbReference type="PANTHER" id="PTHR11699">
    <property type="entry name" value="ALDEHYDE DEHYDROGENASE-RELATED"/>
    <property type="match status" value="1"/>
</dbReference>
<accession>A0A163ET51</accession>
<evidence type="ECO:0000313" key="5">
    <source>
        <dbReference type="EMBL" id="OAD81420.1"/>
    </source>
</evidence>
<feature type="domain" description="Aldehyde dehydrogenase" evidence="4">
    <location>
        <begin position="65"/>
        <end position="532"/>
    </location>
</feature>
<dbReference type="InterPro" id="IPR016163">
    <property type="entry name" value="Ald_DH_C"/>
</dbReference>
<keyword evidence="6" id="KW-1185">Reference proteome</keyword>
<dbReference type="FunFam" id="3.40.309.10:FF:000024">
    <property type="entry name" value="Betaine aldehyde dehydrogenase"/>
    <property type="match status" value="1"/>
</dbReference>
<dbReference type="OrthoDB" id="310895at2759"/>
<dbReference type="EMBL" id="KV440971">
    <property type="protein sequence ID" value="OAD81420.1"/>
    <property type="molecule type" value="Genomic_DNA"/>
</dbReference>